<evidence type="ECO:0000256" key="2">
    <source>
        <dbReference type="ARBA" id="ARBA00022840"/>
    </source>
</evidence>
<evidence type="ECO:0000256" key="1">
    <source>
        <dbReference type="ARBA" id="ARBA00022741"/>
    </source>
</evidence>
<dbReference type="InterPro" id="IPR027417">
    <property type="entry name" value="P-loop_NTPase"/>
</dbReference>
<dbReference type="GO" id="GO:0003677">
    <property type="term" value="F:DNA binding"/>
    <property type="evidence" value="ECO:0007669"/>
    <property type="project" value="InterPro"/>
</dbReference>
<dbReference type="GO" id="GO:0005524">
    <property type="term" value="F:ATP binding"/>
    <property type="evidence" value="ECO:0007669"/>
    <property type="project" value="UniProtKB-UniRule"/>
</dbReference>
<proteinExistence type="predicted"/>
<reference evidence="5 6" key="1">
    <citation type="submission" date="2018-03" db="EMBL/GenBank/DDBJ databases">
        <title>Genomic Encyclopedia of Archaeal and Bacterial Type Strains, Phase II (KMG-II): from individual species to whole genera.</title>
        <authorList>
            <person name="Goeker M."/>
        </authorList>
    </citation>
    <scope>NUCLEOTIDE SEQUENCE [LARGE SCALE GENOMIC DNA]</scope>
    <source>
        <strain evidence="5 6">DSM 44720</strain>
    </source>
</reference>
<evidence type="ECO:0000313" key="5">
    <source>
        <dbReference type="EMBL" id="PRY43300.1"/>
    </source>
</evidence>
<dbReference type="InterPro" id="IPR050206">
    <property type="entry name" value="FtsK/SpoIIIE/SftA"/>
</dbReference>
<feature type="domain" description="FtsK" evidence="4">
    <location>
        <begin position="290"/>
        <end position="494"/>
    </location>
</feature>
<protein>
    <submittedName>
        <fullName evidence="5">S-DNA-T family DNA segregation ATPase FtsK/SpoIIIE</fullName>
    </submittedName>
</protein>
<dbReference type="SUPFAM" id="SSF52540">
    <property type="entry name" value="P-loop containing nucleoside triphosphate hydrolases"/>
    <property type="match status" value="1"/>
</dbReference>
<dbReference type="Proteomes" id="UP000239494">
    <property type="component" value="Unassembled WGS sequence"/>
</dbReference>
<evidence type="ECO:0000313" key="6">
    <source>
        <dbReference type="Proteomes" id="UP000239494"/>
    </source>
</evidence>
<evidence type="ECO:0000256" key="3">
    <source>
        <dbReference type="PROSITE-ProRule" id="PRU00289"/>
    </source>
</evidence>
<keyword evidence="2 3" id="KW-0067">ATP-binding</keyword>
<dbReference type="EMBL" id="PVTF01000003">
    <property type="protein sequence ID" value="PRY43300.1"/>
    <property type="molecule type" value="Genomic_DNA"/>
</dbReference>
<accession>A0A2T0TCB1</accession>
<sequence>MLDGELVDEAEYQRSRARRLAEAARSRLPAQWQDPTTAKQAALVMTGRAAVMPLRYPGAVLRGTAVVSRAWWQWVRVADYYAAAKSTDTLAVRWQDIATVRRRRTWLSLGGTLAAVTGEGVWWLCQGGVAVWLTSGIVTAVTAIAGRHKDGAGGRKTVMGGARTLAFTMGGDSLVEAFRAAGAIGKAEGLLFVQRPANDRLGWTVVIDLPPSRKASDVITKREALASALAVDEVRLILERVRGDEGHAGRLSLWVGHSDPYAAAPVVSPLATAESWDLWNPAPFGATARGDKVALPVVWTAVLIGAIPRMGKTFVMRLPLTAAALDPYVRLIVADGKGGKDHRPFEQVAHRFIRDARTDSARRLIAVLEEAAADVEDRFSRLADMDDELCPESKVTPQITRDPAHGMPLTVIGIDEIQNYLENDTPLDPDEPKGKKVGQRICDLLTYIAKTGPAAGYSLVLATQKPDAKVIPDKLRGQLGTRFALKTMTYQASETILGAGTYKAGMDASKLLQSHKGVGLLLGADGESALSSGEALTVRTHLLHIAQIRSACERGRAARDAAGTLTGDAIGDTALGVLPPEVAALIDEAAGGEVDEPAAEVVDAVLVDDELPEVLGLLVDVIEDDEQGLVAVADLAARIGWEPKRFGEALTMAGVARPQARRQRVNGSANAVPVVTFEAIRAAVVARTSAA</sequence>
<organism evidence="5 6">
    <name type="scientific">Umezawaea tangerina</name>
    <dbReference type="NCBI Taxonomy" id="84725"/>
    <lineage>
        <taxon>Bacteria</taxon>
        <taxon>Bacillati</taxon>
        <taxon>Actinomycetota</taxon>
        <taxon>Actinomycetes</taxon>
        <taxon>Pseudonocardiales</taxon>
        <taxon>Pseudonocardiaceae</taxon>
        <taxon>Umezawaea</taxon>
    </lineage>
</organism>
<dbReference type="Gene3D" id="3.40.50.300">
    <property type="entry name" value="P-loop containing nucleotide triphosphate hydrolases"/>
    <property type="match status" value="1"/>
</dbReference>
<dbReference type="PANTHER" id="PTHR22683">
    <property type="entry name" value="SPORULATION PROTEIN RELATED"/>
    <property type="match status" value="1"/>
</dbReference>
<gene>
    <name evidence="5" type="ORF">CLV43_10340</name>
</gene>
<evidence type="ECO:0000259" key="4">
    <source>
        <dbReference type="PROSITE" id="PS50901"/>
    </source>
</evidence>
<name>A0A2T0TCB1_9PSEU</name>
<keyword evidence="1 3" id="KW-0547">Nucleotide-binding</keyword>
<keyword evidence="6" id="KW-1185">Reference proteome</keyword>
<feature type="binding site" evidence="3">
    <location>
        <begin position="306"/>
        <end position="313"/>
    </location>
    <ligand>
        <name>ATP</name>
        <dbReference type="ChEBI" id="CHEBI:30616"/>
    </ligand>
</feature>
<dbReference type="InterPro" id="IPR002543">
    <property type="entry name" value="FtsK_dom"/>
</dbReference>
<dbReference type="PROSITE" id="PS50901">
    <property type="entry name" value="FTSK"/>
    <property type="match status" value="1"/>
</dbReference>
<comment type="caution">
    <text evidence="5">The sequence shown here is derived from an EMBL/GenBank/DDBJ whole genome shotgun (WGS) entry which is preliminary data.</text>
</comment>
<dbReference type="PANTHER" id="PTHR22683:SF41">
    <property type="entry name" value="DNA TRANSLOCASE FTSK"/>
    <property type="match status" value="1"/>
</dbReference>
<dbReference type="AlphaFoldDB" id="A0A2T0TCB1"/>